<organism evidence="4 5">
    <name type="scientific">Cladophialophora immunda</name>
    <dbReference type="NCBI Taxonomy" id="569365"/>
    <lineage>
        <taxon>Eukaryota</taxon>
        <taxon>Fungi</taxon>
        <taxon>Dikarya</taxon>
        <taxon>Ascomycota</taxon>
        <taxon>Pezizomycotina</taxon>
        <taxon>Eurotiomycetes</taxon>
        <taxon>Chaetothyriomycetidae</taxon>
        <taxon>Chaetothyriales</taxon>
        <taxon>Herpotrichiellaceae</taxon>
        <taxon>Cladophialophora</taxon>
    </lineage>
</organism>
<feature type="domain" description="PH" evidence="2">
    <location>
        <begin position="345"/>
        <end position="453"/>
    </location>
</feature>
<feature type="compositionally biased region" description="Polar residues" evidence="1">
    <location>
        <begin position="292"/>
        <end position="304"/>
    </location>
</feature>
<dbReference type="VEuPathDB" id="FungiDB:PV07_11823"/>
<dbReference type="EMBL" id="KN847046">
    <property type="protein sequence ID" value="KIW23639.1"/>
    <property type="molecule type" value="Genomic_DNA"/>
</dbReference>
<sequence length="590" mass="67895">MRFASARITRFSVPVRSYPEPASQFQHKREPLHYSSSRSGFLFISQFDPKAHPGLSCMDLLLREEAGRAQDIAEILSTIRSSDQDHEQDITLAITGLNGLSWALRELNNQIDAVNGKVTSTFAGDLKLLQHSVAFTLQDVWTILGKLPRAPVEADYQDAWKEVARYCMNMGKQTLHTRLETYKLFTYSLCKVLSRQAFNRRHLEDLRLEIFDLQTLQREDRRLIPASETFPTLSLVPVQQVIRPLPSHERVRPEPQRPMSPATSQDSYETFQHQAAPSPPPLSPVSPASPVTTFSTLSQTSSVDSDTNHWATKIFSNLPSTPLEVDPNPSCCFGDVDARYRRRPDPEYERILQLKFPGGLRTKFYWRARDYRTKLVCEWYDNRKNPRLSCFPLSELHIRRSGSSLYLCCPTVRGASTCWTSLNFTSYEWLVIFHCTFLSLRSHDSTSHFRNIDHDLDGEVLHFAGAIRDGGYRHVLRLYRDKRTDAMRLEASVLDKEMKDSTPIWTAFITHKITSPTWFRWPKNSSTVYLAELQRHVFSSEYAPHVRANGEHLLDFEVFTDAEDFVKTLKDLRDDVRKPKPTKNVRLPAA</sequence>
<evidence type="ECO:0000259" key="2">
    <source>
        <dbReference type="Pfam" id="PF23074"/>
    </source>
</evidence>
<name>A0A0D2CJA6_9EURO</name>
<accession>A0A0D2CJA6</accession>
<keyword evidence="5" id="KW-1185">Reference proteome</keyword>
<dbReference type="Pfam" id="PF23074">
    <property type="entry name" value="PH_FT_N"/>
    <property type="match status" value="1"/>
</dbReference>
<feature type="region of interest" description="Disordered" evidence="1">
    <location>
        <begin position="244"/>
        <end position="304"/>
    </location>
</feature>
<dbReference type="HOGENOM" id="CLU_031212_2_0_1"/>
<dbReference type="OrthoDB" id="5345571at2759"/>
<reference evidence="4 5" key="1">
    <citation type="submission" date="2015-01" db="EMBL/GenBank/DDBJ databases">
        <title>The Genome Sequence of Cladophialophora immunda CBS83496.</title>
        <authorList>
            <consortium name="The Broad Institute Genomics Platform"/>
            <person name="Cuomo C."/>
            <person name="de Hoog S."/>
            <person name="Gorbushina A."/>
            <person name="Stielow B."/>
            <person name="Teixiera M."/>
            <person name="Abouelleil A."/>
            <person name="Chapman S.B."/>
            <person name="Priest M."/>
            <person name="Young S.K."/>
            <person name="Wortman J."/>
            <person name="Nusbaum C."/>
            <person name="Birren B."/>
        </authorList>
    </citation>
    <scope>NUCLEOTIDE SEQUENCE [LARGE SCALE GENOMIC DNA]</scope>
    <source>
        <strain evidence="4 5">CBS 83496</strain>
    </source>
</reference>
<gene>
    <name evidence="4" type="ORF">PV07_11823</name>
</gene>
<dbReference type="InterPro" id="IPR057081">
    <property type="entry name" value="PH_N"/>
</dbReference>
<evidence type="ECO:0000313" key="4">
    <source>
        <dbReference type="EMBL" id="KIW23639.1"/>
    </source>
</evidence>
<evidence type="ECO:0000313" key="5">
    <source>
        <dbReference type="Proteomes" id="UP000054466"/>
    </source>
</evidence>
<evidence type="ECO:0000256" key="1">
    <source>
        <dbReference type="SAM" id="MobiDB-lite"/>
    </source>
</evidence>
<feature type="compositionally biased region" description="Polar residues" evidence="1">
    <location>
        <begin position="261"/>
        <end position="273"/>
    </location>
</feature>
<feature type="compositionally biased region" description="Basic and acidic residues" evidence="1">
    <location>
        <begin position="246"/>
        <end position="255"/>
    </location>
</feature>
<dbReference type="AlphaFoldDB" id="A0A0D2CJA6"/>
<dbReference type="InterPro" id="IPR057082">
    <property type="entry name" value="PH_C"/>
</dbReference>
<dbReference type="RefSeq" id="XP_016243855.1">
    <property type="nucleotide sequence ID" value="XM_016399293.1"/>
</dbReference>
<dbReference type="GeneID" id="27351017"/>
<protein>
    <submittedName>
        <fullName evidence="4">Uncharacterized protein</fullName>
    </submittedName>
</protein>
<evidence type="ECO:0000259" key="3">
    <source>
        <dbReference type="Pfam" id="PF23076"/>
    </source>
</evidence>
<proteinExistence type="predicted"/>
<dbReference type="Proteomes" id="UP000054466">
    <property type="component" value="Unassembled WGS sequence"/>
</dbReference>
<feature type="domain" description="PH" evidence="3">
    <location>
        <begin position="462"/>
        <end position="573"/>
    </location>
</feature>
<dbReference type="Pfam" id="PF23076">
    <property type="entry name" value="PH_FT_C"/>
    <property type="match status" value="1"/>
</dbReference>